<gene>
    <name evidence="3" type="ORF">AMOL_1115</name>
    <name evidence="4" type="ORF">CPU12_00690</name>
</gene>
<dbReference type="Gene3D" id="2.60.40.10">
    <property type="entry name" value="Immunoglobulins"/>
    <property type="match status" value="4"/>
</dbReference>
<reference evidence="4 5" key="1">
    <citation type="submission" date="2017-09" db="EMBL/GenBank/DDBJ databases">
        <title>Arcobacter canalis sp. nov., a new species isolated from a water canal contaminated with urban sewage.</title>
        <authorList>
            <person name="Perez-Cataluna A."/>
            <person name="Salas-Masso N."/>
            <person name="Figueras M.J."/>
        </authorList>
    </citation>
    <scope>NUCLEOTIDE SEQUENCE [LARGE SCALE GENOMIC DNA]</scope>
    <source>
        <strain evidence="4 5">F98-3</strain>
    </source>
</reference>
<feature type="domain" description="Fibronectin type-III" evidence="2">
    <location>
        <begin position="136"/>
        <end position="232"/>
    </location>
</feature>
<evidence type="ECO:0000313" key="4">
    <source>
        <dbReference type="EMBL" id="PHO19327.1"/>
    </source>
</evidence>
<evidence type="ECO:0000256" key="1">
    <source>
        <dbReference type="SAM" id="SignalP"/>
    </source>
</evidence>
<dbReference type="AlphaFoldDB" id="A0A2G1DLG7"/>
<dbReference type="PANTHER" id="PTHR46957:SF3">
    <property type="entry name" value="CYTOKINE RECEPTOR"/>
    <property type="match status" value="1"/>
</dbReference>
<dbReference type="PANTHER" id="PTHR46957">
    <property type="entry name" value="CYTOKINE RECEPTOR"/>
    <property type="match status" value="1"/>
</dbReference>
<accession>A0A2G1DLG7</accession>
<protein>
    <submittedName>
        <fullName evidence="3">Fibronectin type III domain-containing protein</fullName>
    </submittedName>
</protein>
<evidence type="ECO:0000313" key="6">
    <source>
        <dbReference type="Proteomes" id="UP000262712"/>
    </source>
</evidence>
<proteinExistence type="predicted"/>
<evidence type="ECO:0000313" key="3">
    <source>
        <dbReference type="EMBL" id="AXX92099.1"/>
    </source>
</evidence>
<reference evidence="3 6" key="2">
    <citation type="submission" date="2018-08" db="EMBL/GenBank/DDBJ databases">
        <title>Complete genome of the Arcobacter molluscorum type strain LMG 25693.</title>
        <authorList>
            <person name="Miller W.G."/>
            <person name="Yee E."/>
            <person name="Bono J.L."/>
        </authorList>
    </citation>
    <scope>NUCLEOTIDE SEQUENCE [LARGE SCALE GENOMIC DNA]</scope>
    <source>
        <strain evidence="3 6">CECT 7696</strain>
    </source>
</reference>
<dbReference type="InterPro" id="IPR050713">
    <property type="entry name" value="RTP_Phos/Ushers"/>
</dbReference>
<dbReference type="GO" id="GO:0016020">
    <property type="term" value="C:membrane"/>
    <property type="evidence" value="ECO:0007669"/>
    <property type="project" value="UniProtKB-SubCell"/>
</dbReference>
<keyword evidence="5" id="KW-1185">Reference proteome</keyword>
<evidence type="ECO:0000313" key="5">
    <source>
        <dbReference type="Proteomes" id="UP000221222"/>
    </source>
</evidence>
<name>A0A2G1DLG7_9BACT</name>
<dbReference type="KEGG" id="amol:AMOL_1115"/>
<organism evidence="4 5">
    <name type="scientific">Malaciobacter molluscorum LMG 25693</name>
    <dbReference type="NCBI Taxonomy" id="870501"/>
    <lineage>
        <taxon>Bacteria</taxon>
        <taxon>Pseudomonadati</taxon>
        <taxon>Campylobacterota</taxon>
        <taxon>Epsilonproteobacteria</taxon>
        <taxon>Campylobacterales</taxon>
        <taxon>Arcobacteraceae</taxon>
        <taxon>Malaciobacter</taxon>
    </lineage>
</organism>
<dbReference type="InterPro" id="IPR036116">
    <property type="entry name" value="FN3_sf"/>
</dbReference>
<dbReference type="SUPFAM" id="SSF49265">
    <property type="entry name" value="Fibronectin type III"/>
    <property type="match status" value="2"/>
</dbReference>
<keyword evidence="1" id="KW-0732">Signal</keyword>
<feature type="signal peptide" evidence="1">
    <location>
        <begin position="1"/>
        <end position="23"/>
    </location>
</feature>
<evidence type="ECO:0000259" key="2">
    <source>
        <dbReference type="PROSITE" id="PS50853"/>
    </source>
</evidence>
<dbReference type="InterPro" id="IPR003961">
    <property type="entry name" value="FN3_dom"/>
</dbReference>
<dbReference type="InterPro" id="IPR013783">
    <property type="entry name" value="Ig-like_fold"/>
</dbReference>
<dbReference type="PROSITE" id="PS51257">
    <property type="entry name" value="PROKAR_LIPOPROTEIN"/>
    <property type="match status" value="1"/>
</dbReference>
<dbReference type="SMART" id="SM00060">
    <property type="entry name" value="FN3"/>
    <property type="match status" value="3"/>
</dbReference>
<dbReference type="CDD" id="cd00063">
    <property type="entry name" value="FN3"/>
    <property type="match status" value="2"/>
</dbReference>
<dbReference type="EMBL" id="CP032098">
    <property type="protein sequence ID" value="AXX92099.1"/>
    <property type="molecule type" value="Genomic_DNA"/>
</dbReference>
<dbReference type="PROSITE" id="PS50853">
    <property type="entry name" value="FN3"/>
    <property type="match status" value="1"/>
</dbReference>
<dbReference type="EMBL" id="NXFY01000001">
    <property type="protein sequence ID" value="PHO19327.1"/>
    <property type="molecule type" value="Genomic_DNA"/>
</dbReference>
<dbReference type="RefSeq" id="WP_128997696.1">
    <property type="nucleotide sequence ID" value="NZ_CP032098.1"/>
</dbReference>
<feature type="chain" id="PRO_5044573629" evidence="1">
    <location>
        <begin position="24"/>
        <end position="426"/>
    </location>
</feature>
<dbReference type="Proteomes" id="UP000221222">
    <property type="component" value="Unassembled WGS sequence"/>
</dbReference>
<sequence>MNNLMKITSSLALAILVSGCSYKGDLMSSQKPKIDESIEVVNSDSIRSISDINAIAFEWQKVDDSRVVGYNFYRANLQKDGTKLKLIDTIENKYATHFVDTNLEPNTKYVYKISSTTNNDFESKTTKDYVVSTLDIPEGVSFIQAISNLPRQIKIIWRPHTNERISYYKIYRSSPQTSKWENLAEVDGRLQAEYIDTDLKDNVVYNYKVVAYTFDKIATKPSEIVKAQTKALPEGIYTLKASNDQPRKIILNWQPSESSDVIKYNIYRSSDATSGFSLLKTVSAKTLNYDDFVNEDGKIYFYKISSIDKDNLESNLNVNAAMGSTLQKVAKPIITLAQIQGEKAILNWQSADRRTVSYNVYKTIKDGFFDKKTIKITGIKALRYEDKDIVRGVRYSYSIQAVDENGIASEKTKETELILPKLRELK</sequence>
<dbReference type="Proteomes" id="UP000262712">
    <property type="component" value="Chromosome"/>
</dbReference>